<dbReference type="EMBL" id="CADILG010000023">
    <property type="protein sequence ID" value="CAB3880469.1"/>
    <property type="molecule type" value="Genomic_DNA"/>
</dbReference>
<evidence type="ECO:0000256" key="1">
    <source>
        <dbReference type="SAM" id="SignalP"/>
    </source>
</evidence>
<proteinExistence type="predicted"/>
<dbReference type="Proteomes" id="UP000494117">
    <property type="component" value="Unassembled WGS sequence"/>
</dbReference>
<feature type="chain" id="PRO_5028818524" evidence="1">
    <location>
        <begin position="25"/>
        <end position="166"/>
    </location>
</feature>
<sequence>MLIVTPIRKTAAACALGLCLTLAAAGQAALAQGQADAPAPLATGLTDSGSAEGQVVEAVRSGEILSIKVRFKPVVMDKTEMIYPQISKSDYENSFYVIAGNKKHLLLKDSNDKPLTNPKLMIRTSKEAPIAGSWQGKFPAPPKDVKEVSLTIPGVETFDAIKITDR</sequence>
<protein>
    <submittedName>
        <fullName evidence="2">Uncharacterized protein</fullName>
    </submittedName>
</protein>
<gene>
    <name evidence="2" type="ORF">LMG26858_03200</name>
</gene>
<dbReference type="AlphaFoldDB" id="A0A6S7DF45"/>
<name>A0A6S7DF45_9BURK</name>
<keyword evidence="3" id="KW-1185">Reference proteome</keyword>
<evidence type="ECO:0000313" key="3">
    <source>
        <dbReference type="Proteomes" id="UP000494117"/>
    </source>
</evidence>
<dbReference type="RefSeq" id="WP_254595883.1">
    <property type="nucleotide sequence ID" value="NZ_CADILG010000023.1"/>
</dbReference>
<keyword evidence="1" id="KW-0732">Signal</keyword>
<accession>A0A6S7DF45</accession>
<evidence type="ECO:0000313" key="2">
    <source>
        <dbReference type="EMBL" id="CAB3880469.1"/>
    </source>
</evidence>
<organism evidence="2 3">
    <name type="scientific">Achromobacter anxifer</name>
    <dbReference type="NCBI Taxonomy" id="1287737"/>
    <lineage>
        <taxon>Bacteria</taxon>
        <taxon>Pseudomonadati</taxon>
        <taxon>Pseudomonadota</taxon>
        <taxon>Betaproteobacteria</taxon>
        <taxon>Burkholderiales</taxon>
        <taxon>Alcaligenaceae</taxon>
        <taxon>Achromobacter</taxon>
    </lineage>
</organism>
<reference evidence="2 3" key="1">
    <citation type="submission" date="2020-04" db="EMBL/GenBank/DDBJ databases">
        <authorList>
            <person name="De Canck E."/>
        </authorList>
    </citation>
    <scope>NUCLEOTIDE SEQUENCE [LARGE SCALE GENOMIC DNA]</scope>
    <source>
        <strain evidence="2 3">LMG 26858</strain>
    </source>
</reference>
<feature type="signal peptide" evidence="1">
    <location>
        <begin position="1"/>
        <end position="24"/>
    </location>
</feature>